<evidence type="ECO:0000256" key="4">
    <source>
        <dbReference type="ARBA" id="ARBA00022801"/>
    </source>
</evidence>
<feature type="transmembrane region" description="Helical" evidence="7">
    <location>
        <begin position="38"/>
        <end position="60"/>
    </location>
</feature>
<evidence type="ECO:0000256" key="2">
    <source>
        <dbReference type="ARBA" id="ARBA00022670"/>
    </source>
</evidence>
<dbReference type="GO" id="GO:0004190">
    <property type="term" value="F:aspartic-type endopeptidase activity"/>
    <property type="evidence" value="ECO:0007669"/>
    <property type="project" value="UniProtKB-EC"/>
</dbReference>
<evidence type="ECO:0000256" key="6">
    <source>
        <dbReference type="ARBA" id="ARBA00023136"/>
    </source>
</evidence>
<keyword evidence="2" id="KW-0645">Protease</keyword>
<gene>
    <name evidence="8" type="primary">lspA_54</name>
    <name evidence="8" type="ORF">SDC9_204417</name>
</gene>
<evidence type="ECO:0000256" key="1">
    <source>
        <dbReference type="ARBA" id="ARBA00022475"/>
    </source>
</evidence>
<dbReference type="PANTHER" id="PTHR33695">
    <property type="entry name" value="LIPOPROTEIN SIGNAL PEPTIDASE"/>
    <property type="match status" value="1"/>
</dbReference>
<dbReference type="EC" id="3.4.23.36" evidence="8"/>
<keyword evidence="6 7" id="KW-0472">Membrane</keyword>
<evidence type="ECO:0000256" key="5">
    <source>
        <dbReference type="ARBA" id="ARBA00022989"/>
    </source>
</evidence>
<dbReference type="Pfam" id="PF01252">
    <property type="entry name" value="Peptidase_A8"/>
    <property type="match status" value="1"/>
</dbReference>
<keyword evidence="4 8" id="KW-0378">Hydrolase</keyword>
<proteinExistence type="predicted"/>
<dbReference type="EMBL" id="VSSQ01127399">
    <property type="protein sequence ID" value="MPN56725.1"/>
    <property type="molecule type" value="Genomic_DNA"/>
</dbReference>
<keyword evidence="5 7" id="KW-1133">Transmembrane helix</keyword>
<dbReference type="PRINTS" id="PR00781">
    <property type="entry name" value="LIPOSIGPTASE"/>
</dbReference>
<dbReference type="AlphaFoldDB" id="A0A645IZ56"/>
<protein>
    <submittedName>
        <fullName evidence="8">Lipoprotein signal peptidase</fullName>
        <ecNumber evidence="8">3.4.23.36</ecNumber>
    </submittedName>
</protein>
<dbReference type="PANTHER" id="PTHR33695:SF1">
    <property type="entry name" value="LIPOPROTEIN SIGNAL PEPTIDASE"/>
    <property type="match status" value="1"/>
</dbReference>
<dbReference type="InterPro" id="IPR001872">
    <property type="entry name" value="Peptidase_A8"/>
</dbReference>
<accession>A0A645IZ56</accession>
<dbReference type="GO" id="GO:0016020">
    <property type="term" value="C:membrane"/>
    <property type="evidence" value="ECO:0007669"/>
    <property type="project" value="InterPro"/>
</dbReference>
<keyword evidence="8" id="KW-0449">Lipoprotein</keyword>
<comment type="caution">
    <text evidence="8">The sequence shown here is derived from an EMBL/GenBank/DDBJ whole genome shotgun (WGS) entry which is preliminary data.</text>
</comment>
<keyword evidence="3 7" id="KW-0812">Transmembrane</keyword>
<dbReference type="GO" id="GO:0006508">
    <property type="term" value="P:proteolysis"/>
    <property type="evidence" value="ECO:0007669"/>
    <property type="project" value="UniProtKB-KW"/>
</dbReference>
<sequence length="66" mass="6878">MGAALAVLLGGAAGNLIDRLTLGYVIDFIELSFIRFPIFNLADIAIVSGCLLSGLAIMLAKEEPNA</sequence>
<evidence type="ECO:0000256" key="7">
    <source>
        <dbReference type="SAM" id="Phobius"/>
    </source>
</evidence>
<evidence type="ECO:0000256" key="3">
    <source>
        <dbReference type="ARBA" id="ARBA00022692"/>
    </source>
</evidence>
<evidence type="ECO:0000313" key="8">
    <source>
        <dbReference type="EMBL" id="MPN56725.1"/>
    </source>
</evidence>
<keyword evidence="1" id="KW-1003">Cell membrane</keyword>
<reference evidence="8" key="1">
    <citation type="submission" date="2019-08" db="EMBL/GenBank/DDBJ databases">
        <authorList>
            <person name="Kucharzyk K."/>
            <person name="Murdoch R.W."/>
            <person name="Higgins S."/>
            <person name="Loffler F."/>
        </authorList>
    </citation>
    <scope>NUCLEOTIDE SEQUENCE</scope>
</reference>
<organism evidence="8">
    <name type="scientific">bioreactor metagenome</name>
    <dbReference type="NCBI Taxonomy" id="1076179"/>
    <lineage>
        <taxon>unclassified sequences</taxon>
        <taxon>metagenomes</taxon>
        <taxon>ecological metagenomes</taxon>
    </lineage>
</organism>
<name>A0A645IZ56_9ZZZZ</name>